<reference evidence="2 3" key="1">
    <citation type="submission" date="2019-02" db="EMBL/GenBank/DDBJ databases">
        <title>Deep-cultivation of Planctomycetes and their phenomic and genomic characterization uncovers novel biology.</title>
        <authorList>
            <person name="Wiegand S."/>
            <person name="Jogler M."/>
            <person name="Boedeker C."/>
            <person name="Pinto D."/>
            <person name="Vollmers J."/>
            <person name="Rivas-Marin E."/>
            <person name="Kohn T."/>
            <person name="Peeters S.H."/>
            <person name="Heuer A."/>
            <person name="Rast P."/>
            <person name="Oberbeckmann S."/>
            <person name="Bunk B."/>
            <person name="Jeske O."/>
            <person name="Meyerdierks A."/>
            <person name="Storesund J.E."/>
            <person name="Kallscheuer N."/>
            <person name="Luecker S."/>
            <person name="Lage O.M."/>
            <person name="Pohl T."/>
            <person name="Merkel B.J."/>
            <person name="Hornburger P."/>
            <person name="Mueller R.-W."/>
            <person name="Bruemmer F."/>
            <person name="Labrenz M."/>
            <person name="Spormann A.M."/>
            <person name="Op den Camp H."/>
            <person name="Overmann J."/>
            <person name="Amann R."/>
            <person name="Jetten M.S.M."/>
            <person name="Mascher T."/>
            <person name="Medema M.H."/>
            <person name="Devos D.P."/>
            <person name="Kaster A.-K."/>
            <person name="Ovreas L."/>
            <person name="Rohde M."/>
            <person name="Galperin M.Y."/>
            <person name="Jogler C."/>
        </authorList>
    </citation>
    <scope>NUCLEOTIDE SEQUENCE [LARGE SCALE GENOMIC DNA]</scope>
    <source>
        <strain evidence="2 3">Pan216</strain>
    </source>
</reference>
<keyword evidence="3" id="KW-1185">Reference proteome</keyword>
<dbReference type="AlphaFoldDB" id="A0A518B389"/>
<evidence type="ECO:0000313" key="3">
    <source>
        <dbReference type="Proteomes" id="UP000317093"/>
    </source>
</evidence>
<feature type="region of interest" description="Disordered" evidence="1">
    <location>
        <begin position="50"/>
        <end position="69"/>
    </location>
</feature>
<protein>
    <submittedName>
        <fullName evidence="2">Uncharacterized protein</fullName>
    </submittedName>
</protein>
<accession>A0A518B389</accession>
<proteinExistence type="predicted"/>
<feature type="compositionally biased region" description="Polar residues" evidence="1">
    <location>
        <begin position="119"/>
        <end position="130"/>
    </location>
</feature>
<evidence type="ECO:0000256" key="1">
    <source>
        <dbReference type="SAM" id="MobiDB-lite"/>
    </source>
</evidence>
<gene>
    <name evidence="2" type="ORF">Pan216_22940</name>
</gene>
<dbReference type="EMBL" id="CP036279">
    <property type="protein sequence ID" value="QDU61437.1"/>
    <property type="molecule type" value="Genomic_DNA"/>
</dbReference>
<evidence type="ECO:0000313" key="2">
    <source>
        <dbReference type="EMBL" id="QDU61437.1"/>
    </source>
</evidence>
<feature type="region of interest" description="Disordered" evidence="1">
    <location>
        <begin position="111"/>
        <end position="147"/>
    </location>
</feature>
<dbReference type="Proteomes" id="UP000317093">
    <property type="component" value="Chromosome"/>
</dbReference>
<dbReference type="RefSeq" id="WP_145258032.1">
    <property type="nucleotide sequence ID" value="NZ_CP036279.1"/>
</dbReference>
<organism evidence="2 3">
    <name type="scientific">Kolteria novifilia</name>
    <dbReference type="NCBI Taxonomy" id="2527975"/>
    <lineage>
        <taxon>Bacteria</taxon>
        <taxon>Pseudomonadati</taxon>
        <taxon>Planctomycetota</taxon>
        <taxon>Planctomycetia</taxon>
        <taxon>Kolteriales</taxon>
        <taxon>Kolteriaceae</taxon>
        <taxon>Kolteria</taxon>
    </lineage>
</organism>
<sequence length="147" mass="15988">MAGSQYSTHPACDENGAPKGRLATILDTAMDPYLHRVCSLRDALELLGECQRPTGKDGDSPGESASELAEEALLLLQEIDHGLVHMLDWFTRNPNDGRRIVAMLQQIQFGVSPDAPSERATSSRRGSQPLASGFETRESQQPVLVSN</sequence>
<name>A0A518B389_9BACT</name>
<dbReference type="KEGG" id="knv:Pan216_22940"/>